<name>A0A0D5MCD1_9GAMM</name>
<accession>A0A0D5MCD1</accession>
<evidence type="ECO:0000256" key="1">
    <source>
        <dbReference type="SAM" id="Coils"/>
    </source>
</evidence>
<gene>
    <name evidence="2" type="primary">mobS</name>
    <name evidence="2" type="synonym">mobC</name>
</gene>
<protein>
    <submittedName>
        <fullName evidence="2">MobS/MobC</fullName>
    </submittedName>
</protein>
<dbReference type="RefSeq" id="WP_173057755.1">
    <property type="nucleotide sequence ID" value="NZ_KP228014.1"/>
</dbReference>
<keyword evidence="2" id="KW-0614">Plasmid</keyword>
<sequence length="128" mass="14488">MAKAKGAAYRTTAQRLADAELHLNRLREKNRKEDTRRKILVGAMMLAKAENSPQIRQQLLTEIDNRLATGHRDRRLFIDYGIGPIRGLYGATLHPAEEQPPGWAEGLLWKKKPLQRSTDRYGNVIGAS</sequence>
<feature type="coiled-coil region" evidence="1">
    <location>
        <begin position="9"/>
        <end position="36"/>
    </location>
</feature>
<keyword evidence="1" id="KW-0175">Coiled coil</keyword>
<reference evidence="2" key="1">
    <citation type="submission" date="2014-12" db="EMBL/GenBank/DDBJ databases">
        <title>Plasmid pIGAnt2 from Antarctic Halomonas sp. strain.</title>
        <authorList>
            <person name="Zaleski P."/>
            <person name="Fedorowicz M."/>
            <person name="Kieryl P."/>
            <person name="Wawrzyniak P."/>
            <person name="Plucienniczak G."/>
            <person name="Plucienniczak A."/>
        </authorList>
    </citation>
    <scope>NUCLEOTIDE SEQUENCE</scope>
    <source>
        <strain evidence="2">Ant2</strain>
        <plasmid evidence="2">pIGAnt2</plasmid>
    </source>
</reference>
<geneLocation type="plasmid" evidence="2">
    <name>pIGAnt2</name>
</geneLocation>
<evidence type="ECO:0000313" key="2">
    <source>
        <dbReference type="EMBL" id="AJY53636.1"/>
    </source>
</evidence>
<dbReference type="EMBL" id="KP228014">
    <property type="protein sequence ID" value="AJY53636.1"/>
    <property type="molecule type" value="Genomic_DNA"/>
</dbReference>
<dbReference type="AlphaFoldDB" id="A0A0D5MCD1"/>
<proteinExistence type="predicted"/>
<organism evidence="2">
    <name type="scientific">Halomonas sp. Ant2</name>
    <dbReference type="NCBI Taxonomy" id="1630300"/>
    <lineage>
        <taxon>Bacteria</taxon>
        <taxon>Pseudomonadati</taxon>
        <taxon>Pseudomonadota</taxon>
        <taxon>Gammaproteobacteria</taxon>
        <taxon>Oceanospirillales</taxon>
        <taxon>Halomonadaceae</taxon>
        <taxon>Halomonas</taxon>
    </lineage>
</organism>